<evidence type="ECO:0000313" key="3">
    <source>
        <dbReference type="EMBL" id="KAF8450651.1"/>
    </source>
</evidence>
<feature type="region of interest" description="Disordered" evidence="1">
    <location>
        <begin position="72"/>
        <end position="106"/>
    </location>
</feature>
<dbReference type="InterPro" id="IPR036786">
    <property type="entry name" value="Ribosome_mat_SBDS_N_sf"/>
</dbReference>
<feature type="domain" description="Ribosome maturation protein SDO1/SBDS N-terminal" evidence="2">
    <location>
        <begin position="5"/>
        <end position="77"/>
    </location>
</feature>
<comment type="caution">
    <text evidence="3">The sequence shown here is derived from an EMBL/GenBank/DDBJ whole genome shotgun (WGS) entry which is preliminary data.</text>
</comment>
<feature type="compositionally biased region" description="Polar residues" evidence="1">
    <location>
        <begin position="75"/>
        <end position="96"/>
    </location>
</feature>
<dbReference type="Pfam" id="PF01172">
    <property type="entry name" value="SBDS_N"/>
    <property type="match status" value="1"/>
</dbReference>
<protein>
    <submittedName>
        <fullName evidence="3">DUF1960-domain-containing protein</fullName>
    </submittedName>
</protein>
<sequence length="106" mass="11612">MSKSVTKVVYKPDTQSTDEFMIIVRPVEYKKWKSGEIVDSQGYLGRPSKQQLENTFGTSNDVEVVQAMLEKGKEQSSGGFHSGTFSMNTTRGSASLDNRGKGLSGI</sequence>
<keyword evidence="4" id="KW-1185">Reference proteome</keyword>
<dbReference type="InterPro" id="IPR019783">
    <property type="entry name" value="SDO1/SBDS_N"/>
</dbReference>
<organism evidence="3 4">
    <name type="scientific">Boletus edulis BED1</name>
    <dbReference type="NCBI Taxonomy" id="1328754"/>
    <lineage>
        <taxon>Eukaryota</taxon>
        <taxon>Fungi</taxon>
        <taxon>Dikarya</taxon>
        <taxon>Basidiomycota</taxon>
        <taxon>Agaricomycotina</taxon>
        <taxon>Agaricomycetes</taxon>
        <taxon>Agaricomycetidae</taxon>
        <taxon>Boletales</taxon>
        <taxon>Boletineae</taxon>
        <taxon>Boletaceae</taxon>
        <taxon>Boletoideae</taxon>
        <taxon>Boletus</taxon>
    </lineage>
</organism>
<dbReference type="SUPFAM" id="SSF89895">
    <property type="entry name" value="FYSH domain"/>
    <property type="match status" value="1"/>
</dbReference>
<name>A0AAD4GL73_BOLED</name>
<accession>A0AAD4GL73</accession>
<evidence type="ECO:0000256" key="1">
    <source>
        <dbReference type="SAM" id="MobiDB-lite"/>
    </source>
</evidence>
<reference evidence="3" key="1">
    <citation type="submission" date="2019-10" db="EMBL/GenBank/DDBJ databases">
        <authorList>
            <consortium name="DOE Joint Genome Institute"/>
            <person name="Kuo A."/>
            <person name="Miyauchi S."/>
            <person name="Kiss E."/>
            <person name="Drula E."/>
            <person name="Kohler A."/>
            <person name="Sanchez-Garcia M."/>
            <person name="Andreopoulos B."/>
            <person name="Barry K.W."/>
            <person name="Bonito G."/>
            <person name="Buee M."/>
            <person name="Carver A."/>
            <person name="Chen C."/>
            <person name="Cichocki N."/>
            <person name="Clum A."/>
            <person name="Culley D."/>
            <person name="Crous P.W."/>
            <person name="Fauchery L."/>
            <person name="Girlanda M."/>
            <person name="Hayes R."/>
            <person name="Keri Z."/>
            <person name="LaButti K."/>
            <person name="Lipzen A."/>
            <person name="Lombard V."/>
            <person name="Magnuson J."/>
            <person name="Maillard F."/>
            <person name="Morin E."/>
            <person name="Murat C."/>
            <person name="Nolan M."/>
            <person name="Ohm R."/>
            <person name="Pangilinan J."/>
            <person name="Pereira M."/>
            <person name="Perotto S."/>
            <person name="Peter M."/>
            <person name="Riley R."/>
            <person name="Sitrit Y."/>
            <person name="Stielow B."/>
            <person name="Szollosi G."/>
            <person name="Zifcakova L."/>
            <person name="Stursova M."/>
            <person name="Spatafora J.W."/>
            <person name="Tedersoo L."/>
            <person name="Vaario L.-M."/>
            <person name="Yamada A."/>
            <person name="Yan M."/>
            <person name="Wang P."/>
            <person name="Xu J."/>
            <person name="Bruns T."/>
            <person name="Baldrian P."/>
            <person name="Vilgalys R."/>
            <person name="Henrissat B."/>
            <person name="Grigoriev I.V."/>
            <person name="Hibbett D."/>
            <person name="Nagy L.G."/>
            <person name="Martin F.M."/>
        </authorList>
    </citation>
    <scope>NUCLEOTIDE SEQUENCE</scope>
    <source>
        <strain evidence="3">BED1</strain>
    </source>
</reference>
<dbReference type="Gene3D" id="3.30.1250.10">
    <property type="entry name" value="Ribosome maturation protein SBDS, N-terminal domain"/>
    <property type="match status" value="1"/>
</dbReference>
<dbReference type="EMBL" id="WHUW01000002">
    <property type="protein sequence ID" value="KAF8450651.1"/>
    <property type="molecule type" value="Genomic_DNA"/>
</dbReference>
<reference evidence="3" key="2">
    <citation type="journal article" date="2020" name="Nat. Commun.">
        <title>Large-scale genome sequencing of mycorrhizal fungi provides insights into the early evolution of symbiotic traits.</title>
        <authorList>
            <person name="Miyauchi S."/>
            <person name="Kiss E."/>
            <person name="Kuo A."/>
            <person name="Drula E."/>
            <person name="Kohler A."/>
            <person name="Sanchez-Garcia M."/>
            <person name="Morin E."/>
            <person name="Andreopoulos B."/>
            <person name="Barry K.W."/>
            <person name="Bonito G."/>
            <person name="Buee M."/>
            <person name="Carver A."/>
            <person name="Chen C."/>
            <person name="Cichocki N."/>
            <person name="Clum A."/>
            <person name="Culley D."/>
            <person name="Crous P.W."/>
            <person name="Fauchery L."/>
            <person name="Girlanda M."/>
            <person name="Hayes R.D."/>
            <person name="Keri Z."/>
            <person name="LaButti K."/>
            <person name="Lipzen A."/>
            <person name="Lombard V."/>
            <person name="Magnuson J."/>
            <person name="Maillard F."/>
            <person name="Murat C."/>
            <person name="Nolan M."/>
            <person name="Ohm R.A."/>
            <person name="Pangilinan J."/>
            <person name="Pereira M.F."/>
            <person name="Perotto S."/>
            <person name="Peter M."/>
            <person name="Pfister S."/>
            <person name="Riley R."/>
            <person name="Sitrit Y."/>
            <person name="Stielow J.B."/>
            <person name="Szollosi G."/>
            <person name="Zifcakova L."/>
            <person name="Stursova M."/>
            <person name="Spatafora J.W."/>
            <person name="Tedersoo L."/>
            <person name="Vaario L.M."/>
            <person name="Yamada A."/>
            <person name="Yan M."/>
            <person name="Wang P."/>
            <person name="Xu J."/>
            <person name="Bruns T."/>
            <person name="Baldrian P."/>
            <person name="Vilgalys R."/>
            <person name="Dunand C."/>
            <person name="Henrissat B."/>
            <person name="Grigoriev I.V."/>
            <person name="Hibbett D."/>
            <person name="Nagy L.G."/>
            <person name="Martin F.M."/>
        </authorList>
    </citation>
    <scope>NUCLEOTIDE SEQUENCE</scope>
    <source>
        <strain evidence="3">BED1</strain>
    </source>
</reference>
<gene>
    <name evidence="3" type="ORF">L210DRAFT_3520960</name>
</gene>
<evidence type="ECO:0000259" key="2">
    <source>
        <dbReference type="Pfam" id="PF01172"/>
    </source>
</evidence>
<evidence type="ECO:0000313" key="4">
    <source>
        <dbReference type="Proteomes" id="UP001194468"/>
    </source>
</evidence>
<dbReference type="AlphaFoldDB" id="A0AAD4GL73"/>
<proteinExistence type="predicted"/>
<dbReference type="Proteomes" id="UP001194468">
    <property type="component" value="Unassembled WGS sequence"/>
</dbReference>